<gene>
    <name evidence="8" type="primary">argA</name>
    <name evidence="10" type="ORF">CNF02_04330</name>
</gene>
<protein>
    <recommendedName>
        <fullName evidence="8">Amino-acid acetyltransferase</fullName>
        <ecNumber evidence="8">2.3.1.1</ecNumber>
    </recommendedName>
    <alternativeName>
        <fullName evidence="8">N-acetylglutamate synthase</fullName>
        <shortName evidence="8">AGS</shortName>
        <shortName evidence="8">NAGS</shortName>
    </alternativeName>
</protein>
<dbReference type="HAMAP" id="MF_01105">
    <property type="entry name" value="N_acetyl_glu_synth"/>
    <property type="match status" value="1"/>
</dbReference>
<dbReference type="Pfam" id="PF00696">
    <property type="entry name" value="AA_kinase"/>
    <property type="match status" value="1"/>
</dbReference>
<keyword evidence="4 8" id="KW-0028">Amino-acid biosynthesis</keyword>
<sequence length="435" mass="47518">MIELFRASSTYINAHRNKVFVVSLSGEAQADNNLANIVYDISLLHSLGVKIVLIHGSRPQITEALAAQGKQSDYHRNLRVTEPDCIKTIKQVVGGLSVDLEALFSMGTSNSPMHGADVRLCRGNFITAKPIGVHDGIDFQYTGAVRKVQTLAIEKELVNNNIVMLSNLGYSSTGEVFNLSAEEIATEVAISLGADKLILMIPADGVLDASGELIKSLNEKEAKNHASKLSLSGDPVELCIGNAIEAALRAYSHDVHRSHLISFKKNGALLQELFTRDGNGSLISNDNFDQLRPASINDIAGILALIKPLEETGILVERSRELLEIEIKNFVVIELEDSIIACAALYPISKDSGEVACIAIHPDYQRDGLGDRLLINLEKTAFGKGFSFLFVLTTVASHWFLEKGFEQSEVDALPARRKNLYNLQRKSKVLKKAIS</sequence>
<comment type="miscellaneous">
    <text evidence="8">In bacteria which possess the bifunctional enzyme ornithine acetyltransferase/N-acetylglutamate synthase (ArgJ), ArgA fulfills an anaplerotic role.</text>
</comment>
<evidence type="ECO:0000256" key="7">
    <source>
        <dbReference type="ARBA" id="ARBA00048372"/>
    </source>
</evidence>
<dbReference type="GO" id="GO:0005737">
    <property type="term" value="C:cytoplasm"/>
    <property type="evidence" value="ECO:0007669"/>
    <property type="project" value="UniProtKB-SubCell"/>
</dbReference>
<dbReference type="InterPro" id="IPR033719">
    <property type="entry name" value="NAGS_kin"/>
</dbReference>
<dbReference type="InterPro" id="IPR000182">
    <property type="entry name" value="GNAT_dom"/>
</dbReference>
<dbReference type="PIRSF" id="PIRSF000423">
    <property type="entry name" value="ArgA"/>
    <property type="match status" value="1"/>
</dbReference>
<accession>A0A2A5WEK8</accession>
<dbReference type="Gene3D" id="3.40.630.30">
    <property type="match status" value="1"/>
</dbReference>
<reference evidence="10 11" key="1">
    <citation type="submission" date="2017-08" db="EMBL/GenBank/DDBJ databases">
        <title>Fine stratification of microbial communities through a metagenomic profile of the photic zone.</title>
        <authorList>
            <person name="Haro-Moreno J.M."/>
            <person name="Lopez-Perez M."/>
            <person name="De La Torre J."/>
            <person name="Picazo A."/>
            <person name="Camacho A."/>
            <person name="Rodriguez-Valera F."/>
        </authorList>
    </citation>
    <scope>NUCLEOTIDE SEQUENCE [LARGE SCALE GENOMIC DNA]</scope>
    <source>
        <strain evidence="10">MED-G28</strain>
    </source>
</reference>
<keyword evidence="8" id="KW-0963">Cytoplasm</keyword>
<evidence type="ECO:0000256" key="5">
    <source>
        <dbReference type="ARBA" id="ARBA00022679"/>
    </source>
</evidence>
<evidence type="ECO:0000256" key="2">
    <source>
        <dbReference type="ARBA" id="ARBA00009145"/>
    </source>
</evidence>
<dbReference type="NCBIfam" id="NF003641">
    <property type="entry name" value="PRK05279.1"/>
    <property type="match status" value="1"/>
</dbReference>
<dbReference type="Proteomes" id="UP000219329">
    <property type="component" value="Unassembled WGS sequence"/>
</dbReference>
<keyword evidence="5 8" id="KW-0808">Transferase</keyword>
<dbReference type="NCBIfam" id="TIGR01890">
    <property type="entry name" value="N-Ac-Glu-synth"/>
    <property type="match status" value="1"/>
</dbReference>
<dbReference type="PANTHER" id="PTHR30602:SF12">
    <property type="entry name" value="AMINO-ACID ACETYLTRANSFERASE NAGS1, CHLOROPLASTIC-RELATED"/>
    <property type="match status" value="1"/>
</dbReference>
<dbReference type="SUPFAM" id="SSF53633">
    <property type="entry name" value="Carbamate kinase-like"/>
    <property type="match status" value="1"/>
</dbReference>
<evidence type="ECO:0000256" key="8">
    <source>
        <dbReference type="HAMAP-Rule" id="MF_01105"/>
    </source>
</evidence>
<dbReference type="CDD" id="cd04237">
    <property type="entry name" value="AAK_NAGS-ABP"/>
    <property type="match status" value="1"/>
</dbReference>
<dbReference type="Gene3D" id="3.40.1160.10">
    <property type="entry name" value="Acetylglutamate kinase-like"/>
    <property type="match status" value="1"/>
</dbReference>
<dbReference type="GO" id="GO:0006526">
    <property type="term" value="P:L-arginine biosynthetic process"/>
    <property type="evidence" value="ECO:0007669"/>
    <property type="project" value="UniProtKB-UniRule"/>
</dbReference>
<keyword evidence="3 8" id="KW-0055">Arginine biosynthesis</keyword>
<comment type="pathway">
    <text evidence="1 8">Amino-acid biosynthesis; L-arginine biosynthesis; N(2)-acetyl-L-ornithine from L-glutamate: step 1/4.</text>
</comment>
<dbReference type="EMBL" id="NTJZ01000003">
    <property type="protein sequence ID" value="PDH34708.1"/>
    <property type="molecule type" value="Genomic_DNA"/>
</dbReference>
<name>A0A2A5WEK8_9GAMM</name>
<comment type="catalytic activity">
    <reaction evidence="7 8">
        <text>L-glutamate + acetyl-CoA = N-acetyl-L-glutamate + CoA + H(+)</text>
        <dbReference type="Rhea" id="RHEA:24292"/>
        <dbReference type="ChEBI" id="CHEBI:15378"/>
        <dbReference type="ChEBI" id="CHEBI:29985"/>
        <dbReference type="ChEBI" id="CHEBI:44337"/>
        <dbReference type="ChEBI" id="CHEBI:57287"/>
        <dbReference type="ChEBI" id="CHEBI:57288"/>
        <dbReference type="EC" id="2.3.1.1"/>
    </reaction>
</comment>
<dbReference type="EC" id="2.3.1.1" evidence="8"/>
<evidence type="ECO:0000256" key="1">
    <source>
        <dbReference type="ARBA" id="ARBA00004925"/>
    </source>
</evidence>
<dbReference type="Pfam" id="PF00583">
    <property type="entry name" value="Acetyltransf_1"/>
    <property type="match status" value="1"/>
</dbReference>
<evidence type="ECO:0000313" key="10">
    <source>
        <dbReference type="EMBL" id="PDH34708.1"/>
    </source>
</evidence>
<dbReference type="UniPathway" id="UPA00068">
    <property type="reaction ID" value="UER00106"/>
</dbReference>
<comment type="subcellular location">
    <subcellularLocation>
        <location evidence="8">Cytoplasm</location>
    </subcellularLocation>
</comment>
<evidence type="ECO:0000256" key="4">
    <source>
        <dbReference type="ARBA" id="ARBA00022605"/>
    </source>
</evidence>
<keyword evidence="6 8" id="KW-0012">Acyltransferase</keyword>
<dbReference type="InterPro" id="IPR016181">
    <property type="entry name" value="Acyl_CoA_acyltransferase"/>
</dbReference>
<dbReference type="InterPro" id="IPR036393">
    <property type="entry name" value="AceGlu_kinase-like_sf"/>
</dbReference>
<comment type="caution">
    <text evidence="10">The sequence shown here is derived from an EMBL/GenBank/DDBJ whole genome shotgun (WGS) entry which is preliminary data.</text>
</comment>
<evidence type="ECO:0000256" key="6">
    <source>
        <dbReference type="ARBA" id="ARBA00023315"/>
    </source>
</evidence>
<dbReference type="InterPro" id="IPR010167">
    <property type="entry name" value="NH2A_AcTrfase"/>
</dbReference>
<evidence type="ECO:0000259" key="9">
    <source>
        <dbReference type="PROSITE" id="PS51186"/>
    </source>
</evidence>
<dbReference type="GO" id="GO:0004042">
    <property type="term" value="F:L-glutamate N-acetyltransferase activity"/>
    <property type="evidence" value="ECO:0007669"/>
    <property type="project" value="UniProtKB-UniRule"/>
</dbReference>
<dbReference type="PANTHER" id="PTHR30602">
    <property type="entry name" value="AMINO-ACID ACETYLTRANSFERASE"/>
    <property type="match status" value="1"/>
</dbReference>
<dbReference type="CDD" id="cd04301">
    <property type="entry name" value="NAT_SF"/>
    <property type="match status" value="1"/>
</dbReference>
<evidence type="ECO:0000313" key="11">
    <source>
        <dbReference type="Proteomes" id="UP000219329"/>
    </source>
</evidence>
<proteinExistence type="inferred from homology"/>
<comment type="similarity">
    <text evidence="2 8">Belongs to the acetyltransferase family. ArgA subfamily.</text>
</comment>
<dbReference type="AlphaFoldDB" id="A0A2A5WEK8"/>
<dbReference type="SUPFAM" id="SSF55729">
    <property type="entry name" value="Acyl-CoA N-acyltransferases (Nat)"/>
    <property type="match status" value="1"/>
</dbReference>
<dbReference type="PROSITE" id="PS51186">
    <property type="entry name" value="GNAT"/>
    <property type="match status" value="1"/>
</dbReference>
<feature type="domain" description="N-acetyltransferase" evidence="9">
    <location>
        <begin position="289"/>
        <end position="427"/>
    </location>
</feature>
<dbReference type="InterPro" id="IPR001048">
    <property type="entry name" value="Asp/Glu/Uridylate_kinase"/>
</dbReference>
<organism evidence="10 11">
    <name type="scientific">OM182 bacterium MED-G28</name>
    <dbReference type="NCBI Taxonomy" id="1986256"/>
    <lineage>
        <taxon>Bacteria</taxon>
        <taxon>Pseudomonadati</taxon>
        <taxon>Pseudomonadota</taxon>
        <taxon>Gammaproteobacteria</taxon>
        <taxon>OMG group</taxon>
        <taxon>OM182 clade</taxon>
    </lineage>
</organism>
<evidence type="ECO:0000256" key="3">
    <source>
        <dbReference type="ARBA" id="ARBA00022571"/>
    </source>
</evidence>